<reference evidence="2" key="1">
    <citation type="journal article" date="2014" name="PLoS ONE">
        <title>Transcriptome-Based Identification of ABC Transporters in the Western Tarnished Plant Bug Lygus hesperus.</title>
        <authorList>
            <person name="Hull J.J."/>
            <person name="Chaney K."/>
            <person name="Geib S.M."/>
            <person name="Fabrick J.A."/>
            <person name="Brent C.S."/>
            <person name="Walsh D."/>
            <person name="Lavine L.C."/>
        </authorList>
    </citation>
    <scope>NUCLEOTIDE SEQUENCE</scope>
</reference>
<protein>
    <submittedName>
        <fullName evidence="2">1-deoxy-D-xylulose 5-phosphate reductoisomerase</fullName>
    </submittedName>
</protein>
<organism evidence="2">
    <name type="scientific">Lygus hesperus</name>
    <name type="common">Western plant bug</name>
    <dbReference type="NCBI Taxonomy" id="30085"/>
    <lineage>
        <taxon>Eukaryota</taxon>
        <taxon>Metazoa</taxon>
        <taxon>Ecdysozoa</taxon>
        <taxon>Arthropoda</taxon>
        <taxon>Hexapoda</taxon>
        <taxon>Insecta</taxon>
        <taxon>Pterygota</taxon>
        <taxon>Neoptera</taxon>
        <taxon>Paraneoptera</taxon>
        <taxon>Hemiptera</taxon>
        <taxon>Heteroptera</taxon>
        <taxon>Panheteroptera</taxon>
        <taxon>Cimicomorpha</taxon>
        <taxon>Miridae</taxon>
        <taxon>Mirini</taxon>
        <taxon>Lygus</taxon>
    </lineage>
</organism>
<dbReference type="AlphaFoldDB" id="A0A0A9W2E3"/>
<reference evidence="3" key="3">
    <citation type="submission" date="2014-09" db="EMBL/GenBank/DDBJ databases">
        <authorList>
            <person name="Magalhaes I.L.F."/>
            <person name="Oliveira U."/>
            <person name="Santos F.R."/>
            <person name="Vidigal T.H.D.A."/>
            <person name="Brescovit A.D."/>
            <person name="Santos A.J."/>
        </authorList>
    </citation>
    <scope>NUCLEOTIDE SEQUENCE</scope>
</reference>
<evidence type="ECO:0000313" key="2">
    <source>
        <dbReference type="EMBL" id="JAG00608.1"/>
    </source>
</evidence>
<dbReference type="EMBL" id="GBRD01004416">
    <property type="protein sequence ID" value="JAG61405.1"/>
    <property type="molecule type" value="Transcribed_RNA"/>
</dbReference>
<feature type="compositionally biased region" description="Basic residues" evidence="1">
    <location>
        <begin position="1"/>
        <end position="11"/>
    </location>
</feature>
<gene>
    <name evidence="2" type="primary">dxr_3</name>
    <name evidence="2" type="ORF">CM83_30028</name>
</gene>
<evidence type="ECO:0000313" key="3">
    <source>
        <dbReference type="EMBL" id="JAG61405.1"/>
    </source>
</evidence>
<dbReference type="EMBL" id="GBHO01042996">
    <property type="protein sequence ID" value="JAG00608.1"/>
    <property type="molecule type" value="Transcribed_RNA"/>
</dbReference>
<name>A0A0A9W2E3_LYGHE</name>
<proteinExistence type="predicted"/>
<sequence length="185" mass="20000">MPTRRLPRNSQKKSPSPPIVVDSAGATTTDTEESDPSQITVESTTNTPSSSNGSLPITQMPSVIDLTANSQKQAEIVQAAEKLDAQHRNEGLARSCSLPRKRIRRAHCKLTFPHKNHLNHEGQKIFKTPSSLKLSPPQRADSKGGTRLMFFAGYVTKSGQAIYSSLPATAKGLYLSSTNTAWNGG</sequence>
<feature type="compositionally biased region" description="Low complexity" evidence="1">
    <location>
        <begin position="43"/>
        <end position="54"/>
    </location>
</feature>
<reference evidence="2" key="2">
    <citation type="submission" date="2014-07" db="EMBL/GenBank/DDBJ databases">
        <authorList>
            <person name="Hull J."/>
        </authorList>
    </citation>
    <scope>NUCLEOTIDE SEQUENCE</scope>
</reference>
<accession>A0A0A9W2E3</accession>
<keyword evidence="2" id="KW-0413">Isomerase</keyword>
<evidence type="ECO:0000256" key="1">
    <source>
        <dbReference type="SAM" id="MobiDB-lite"/>
    </source>
</evidence>
<dbReference type="GO" id="GO:0016853">
    <property type="term" value="F:isomerase activity"/>
    <property type="evidence" value="ECO:0007669"/>
    <property type="project" value="UniProtKB-KW"/>
</dbReference>
<feature type="region of interest" description="Disordered" evidence="1">
    <location>
        <begin position="1"/>
        <end position="58"/>
    </location>
</feature>